<reference evidence="1" key="1">
    <citation type="journal article" date="2022" name="bioRxiv">
        <title>Sequencing and chromosome-scale assembly of the giantPleurodeles waltlgenome.</title>
        <authorList>
            <person name="Brown T."/>
            <person name="Elewa A."/>
            <person name="Iarovenko S."/>
            <person name="Subramanian E."/>
            <person name="Araus A.J."/>
            <person name="Petzold A."/>
            <person name="Susuki M."/>
            <person name="Suzuki K.-i.T."/>
            <person name="Hayashi T."/>
            <person name="Toyoda A."/>
            <person name="Oliveira C."/>
            <person name="Osipova E."/>
            <person name="Leigh N.D."/>
            <person name="Simon A."/>
            <person name="Yun M.H."/>
        </authorList>
    </citation>
    <scope>NUCLEOTIDE SEQUENCE</scope>
    <source>
        <strain evidence="1">20211129_DDA</strain>
        <tissue evidence="1">Liver</tissue>
    </source>
</reference>
<dbReference type="EMBL" id="JANPWB010000016">
    <property type="protein sequence ID" value="KAJ1084294.1"/>
    <property type="molecule type" value="Genomic_DNA"/>
</dbReference>
<evidence type="ECO:0000313" key="1">
    <source>
        <dbReference type="EMBL" id="KAJ1084294.1"/>
    </source>
</evidence>
<gene>
    <name evidence="1" type="ORF">NDU88_004446</name>
</gene>
<accession>A0AAV7L0C5</accession>
<name>A0AAV7L0C5_PLEWA</name>
<protein>
    <submittedName>
        <fullName evidence="1">Uncharacterized protein</fullName>
    </submittedName>
</protein>
<dbReference type="Proteomes" id="UP001066276">
    <property type="component" value="Chromosome 12"/>
</dbReference>
<sequence length="114" mass="12689">MKVEHVIEEVTGVALPLTPTMALLGIVDGWPIAMRRLVGLLLILAKRRVAVCWGRGRAQCESDWLRDAVLCQEQLTVYWELGPGGSRLRGIIVMKVDVAMSPEMRIENFNCAAE</sequence>
<keyword evidence="2" id="KW-1185">Reference proteome</keyword>
<dbReference type="AlphaFoldDB" id="A0AAV7L0C5"/>
<comment type="caution">
    <text evidence="1">The sequence shown here is derived from an EMBL/GenBank/DDBJ whole genome shotgun (WGS) entry which is preliminary data.</text>
</comment>
<evidence type="ECO:0000313" key="2">
    <source>
        <dbReference type="Proteomes" id="UP001066276"/>
    </source>
</evidence>
<proteinExistence type="predicted"/>
<organism evidence="1 2">
    <name type="scientific">Pleurodeles waltl</name>
    <name type="common">Iberian ribbed newt</name>
    <dbReference type="NCBI Taxonomy" id="8319"/>
    <lineage>
        <taxon>Eukaryota</taxon>
        <taxon>Metazoa</taxon>
        <taxon>Chordata</taxon>
        <taxon>Craniata</taxon>
        <taxon>Vertebrata</taxon>
        <taxon>Euteleostomi</taxon>
        <taxon>Amphibia</taxon>
        <taxon>Batrachia</taxon>
        <taxon>Caudata</taxon>
        <taxon>Salamandroidea</taxon>
        <taxon>Salamandridae</taxon>
        <taxon>Pleurodelinae</taxon>
        <taxon>Pleurodeles</taxon>
    </lineage>
</organism>